<feature type="transmembrane region" description="Helical" evidence="6">
    <location>
        <begin position="95"/>
        <end position="120"/>
    </location>
</feature>
<evidence type="ECO:0000256" key="3">
    <source>
        <dbReference type="ARBA" id="ARBA00022692"/>
    </source>
</evidence>
<feature type="transmembrane region" description="Helical" evidence="6">
    <location>
        <begin position="402"/>
        <end position="422"/>
    </location>
</feature>
<comment type="subcellular location">
    <subcellularLocation>
        <location evidence="1">Cell membrane</location>
        <topology evidence="1">Multi-pass membrane protein</topology>
    </subcellularLocation>
</comment>
<evidence type="ECO:0000256" key="7">
    <source>
        <dbReference type="SAM" id="SignalP"/>
    </source>
</evidence>
<dbReference type="PANTHER" id="PTHR30250">
    <property type="entry name" value="PST FAMILY PREDICTED COLANIC ACID TRANSPORTER"/>
    <property type="match status" value="1"/>
</dbReference>
<feature type="transmembrane region" description="Helical" evidence="6">
    <location>
        <begin position="187"/>
        <end position="206"/>
    </location>
</feature>
<feature type="transmembrane region" description="Helical" evidence="6">
    <location>
        <begin position="227"/>
        <end position="249"/>
    </location>
</feature>
<keyword evidence="2" id="KW-1003">Cell membrane</keyword>
<evidence type="ECO:0000313" key="9">
    <source>
        <dbReference type="Proteomes" id="UP000002033"/>
    </source>
</evidence>
<dbReference type="Proteomes" id="UP000002033">
    <property type="component" value="Chromosome"/>
</dbReference>
<feature type="transmembrane region" description="Helical" evidence="6">
    <location>
        <begin position="12"/>
        <end position="40"/>
    </location>
</feature>
<feature type="transmembrane region" description="Helical" evidence="6">
    <location>
        <begin position="274"/>
        <end position="294"/>
    </location>
</feature>
<dbReference type="InterPro" id="IPR002797">
    <property type="entry name" value="Polysacc_synth"/>
</dbReference>
<accession>D8JQ87</accession>
<dbReference type="GO" id="GO:0009246">
    <property type="term" value="P:enterobacterial common antigen biosynthetic process"/>
    <property type="evidence" value="ECO:0007669"/>
    <property type="project" value="InterPro"/>
</dbReference>
<evidence type="ECO:0000256" key="4">
    <source>
        <dbReference type="ARBA" id="ARBA00022989"/>
    </source>
</evidence>
<feature type="transmembrane region" description="Helical" evidence="6">
    <location>
        <begin position="306"/>
        <end position="324"/>
    </location>
</feature>
<dbReference type="KEGG" id="hdn:Hden_0182"/>
<dbReference type="eggNOG" id="COG2244">
    <property type="taxonomic scope" value="Bacteria"/>
</dbReference>
<sequence precursor="true">MTFLVKRWAAVLRFLPISTAGFAAVTVVKAGAGLLIVKVISAGFGPEAFGQLAQLMTVVAIVSMLAGGGTTNALIQSLVSAVSEQDRQRRLTAAFKIYLAQSIIVSVALIAGNALFARFLLQDNTLSWLFLLLAATQWVVGANNLSQAMLTAMQRSRVIILSNMIGTCVGAFVFIACVWPGNYAGAALGIVLYPVVGAVIGLWFAAKTIPLSWRRPVWATTRDDITNLLSYSGVVVISLAAVPLAQIYVRDIVGGRFGWEVVGYWQTVLKISDVYMQFFGMLMIYQALPYYSAATSLADLDKRWRHVMYPILGLMVGGLCLFYLLREFVLRVLFSEAFLPAQQFVLPCIVGDFFRIAGVFFVFYGISQGARLMPILFDLTQAILLVAVAILLLPVYEGMAPAYATLFAGFGGFIVMVAVRAVRRSHWKAKLESVA</sequence>
<name>D8JQ87_HYPDA</name>
<evidence type="ECO:0000256" key="2">
    <source>
        <dbReference type="ARBA" id="ARBA00022475"/>
    </source>
</evidence>
<feature type="transmembrane region" description="Helical" evidence="6">
    <location>
        <begin position="52"/>
        <end position="75"/>
    </location>
</feature>
<evidence type="ECO:0000256" key="5">
    <source>
        <dbReference type="ARBA" id="ARBA00023136"/>
    </source>
</evidence>
<dbReference type="GO" id="GO:0005886">
    <property type="term" value="C:plasma membrane"/>
    <property type="evidence" value="ECO:0007669"/>
    <property type="project" value="UniProtKB-SubCell"/>
</dbReference>
<dbReference type="STRING" id="582899.Hden_0182"/>
<evidence type="ECO:0000313" key="8">
    <source>
        <dbReference type="EMBL" id="ADJ22008.1"/>
    </source>
</evidence>
<dbReference type="AlphaFoldDB" id="D8JQ87"/>
<reference evidence="9" key="1">
    <citation type="journal article" date="2011" name="J. Bacteriol.">
        <title>Genome sequences of eight morphologically diverse alphaproteobacteria.</title>
        <authorList>
            <consortium name="US DOE Joint Genome Institute"/>
            <person name="Brown P.J."/>
            <person name="Kysela D.T."/>
            <person name="Buechlein A."/>
            <person name="Hemmerich C."/>
            <person name="Brun Y.V."/>
        </authorList>
    </citation>
    <scope>NUCLEOTIDE SEQUENCE [LARGE SCALE GENOMIC DNA]</scope>
    <source>
        <strain evidence="9">ATCC 51888 / DSM 1869 / NCIB 11706 / TK 0415</strain>
    </source>
</reference>
<feature type="transmembrane region" description="Helical" evidence="6">
    <location>
        <begin position="344"/>
        <end position="364"/>
    </location>
</feature>
<evidence type="ECO:0000256" key="1">
    <source>
        <dbReference type="ARBA" id="ARBA00004651"/>
    </source>
</evidence>
<feature type="transmembrane region" description="Helical" evidence="6">
    <location>
        <begin position="376"/>
        <end position="396"/>
    </location>
</feature>
<feature type="transmembrane region" description="Helical" evidence="6">
    <location>
        <begin position="158"/>
        <end position="181"/>
    </location>
</feature>
<feature type="chain" id="PRO_5003116004" evidence="7">
    <location>
        <begin position="24"/>
        <end position="435"/>
    </location>
</feature>
<proteinExistence type="predicted"/>
<dbReference type="RefSeq" id="WP_013214227.1">
    <property type="nucleotide sequence ID" value="NC_014313.1"/>
</dbReference>
<dbReference type="InterPro" id="IPR044550">
    <property type="entry name" value="WzxE"/>
</dbReference>
<dbReference type="Pfam" id="PF01943">
    <property type="entry name" value="Polysacc_synt"/>
    <property type="match status" value="1"/>
</dbReference>
<dbReference type="CDD" id="cd13125">
    <property type="entry name" value="MATE_like_10"/>
    <property type="match status" value="1"/>
</dbReference>
<keyword evidence="4 6" id="KW-1133">Transmembrane helix</keyword>
<keyword evidence="3 6" id="KW-0812">Transmembrane</keyword>
<feature type="signal peptide" evidence="7">
    <location>
        <begin position="1"/>
        <end position="23"/>
    </location>
</feature>
<evidence type="ECO:0000256" key="6">
    <source>
        <dbReference type="SAM" id="Phobius"/>
    </source>
</evidence>
<dbReference type="HOGENOM" id="CLU_042154_0_0_5"/>
<feature type="transmembrane region" description="Helical" evidence="6">
    <location>
        <begin position="126"/>
        <end position="146"/>
    </location>
</feature>
<dbReference type="PANTHER" id="PTHR30250:SF30">
    <property type="entry name" value="LIPID III FLIPPASE"/>
    <property type="match status" value="1"/>
</dbReference>
<protein>
    <submittedName>
        <fullName evidence="8">Polysaccharide biosynthesis protein</fullName>
    </submittedName>
</protein>
<keyword evidence="7" id="KW-0732">Signal</keyword>
<dbReference type="EMBL" id="CP002083">
    <property type="protein sequence ID" value="ADJ22008.1"/>
    <property type="molecule type" value="Genomic_DNA"/>
</dbReference>
<keyword evidence="9" id="KW-1185">Reference proteome</keyword>
<gene>
    <name evidence="8" type="ordered locus">Hden_0182</name>
</gene>
<dbReference type="InterPro" id="IPR050833">
    <property type="entry name" value="Poly_Biosynth_Transport"/>
</dbReference>
<keyword evidence="5 6" id="KW-0472">Membrane</keyword>
<organism evidence="8 9">
    <name type="scientific">Hyphomicrobium denitrificans (strain ATCC 51888 / DSM 1869 / NCIMB 11706 / TK 0415)</name>
    <dbReference type="NCBI Taxonomy" id="582899"/>
    <lineage>
        <taxon>Bacteria</taxon>
        <taxon>Pseudomonadati</taxon>
        <taxon>Pseudomonadota</taxon>
        <taxon>Alphaproteobacteria</taxon>
        <taxon>Hyphomicrobiales</taxon>
        <taxon>Hyphomicrobiaceae</taxon>
        <taxon>Hyphomicrobium</taxon>
    </lineage>
</organism>
<dbReference type="OrthoDB" id="9769862at2"/>